<dbReference type="Pfam" id="PF03665">
    <property type="entry name" value="UPF0172"/>
    <property type="match status" value="1"/>
</dbReference>
<feature type="domain" description="MPN" evidence="3">
    <location>
        <begin position="4"/>
        <end position="138"/>
    </location>
</feature>
<name>A0A5C5FXJ2_9BASI</name>
<evidence type="ECO:0000313" key="4">
    <source>
        <dbReference type="EMBL" id="TNY21059.1"/>
    </source>
</evidence>
<feature type="compositionally biased region" description="Low complexity" evidence="2">
    <location>
        <begin position="134"/>
        <end position="148"/>
    </location>
</feature>
<dbReference type="GO" id="GO:0072546">
    <property type="term" value="C:EMC complex"/>
    <property type="evidence" value="ECO:0007669"/>
    <property type="project" value="InterPro"/>
</dbReference>
<comment type="caution">
    <text evidence="4">The sequence shown here is derived from an EMBL/GenBank/DDBJ whole genome shotgun (WGS) entry which is preliminary data.</text>
</comment>
<evidence type="ECO:0000313" key="5">
    <source>
        <dbReference type="Proteomes" id="UP000311382"/>
    </source>
</evidence>
<sequence length="204" mass="21234">MPSYSVSPLAYLKLVLHAAAYPSSTVVGVLLGTVVDRSTGAVTVTDAVPLLHHWSDLSPAMEAGLALAETFARQQGAALVGLYVANERLGDMRVPHGVQRAADAVRSQCAEAIVLVVDNEKLASGEPAIVPHLPSSSSSSKPPTTWQSSTLSSAKLTLSDPSIPTKALAAVRAGQPGLVGDFDAHLEDVTVDWLRNARIAVPPS</sequence>
<gene>
    <name evidence="4" type="ORF">DMC30DRAFT_416358</name>
</gene>
<reference evidence="4 5" key="1">
    <citation type="submission" date="2019-03" db="EMBL/GenBank/DDBJ databases">
        <title>Rhodosporidium diobovatum UCD-FST 08-225 genome sequencing, assembly, and annotation.</title>
        <authorList>
            <person name="Fakankun I.U."/>
            <person name="Fristensky B."/>
            <person name="Levin D.B."/>
        </authorList>
    </citation>
    <scope>NUCLEOTIDE SEQUENCE [LARGE SCALE GENOMIC DNA]</scope>
    <source>
        <strain evidence="4 5">UCD-FST 08-225</strain>
    </source>
</reference>
<dbReference type="Gene3D" id="3.40.140.10">
    <property type="entry name" value="Cytidine Deaminase, domain 2"/>
    <property type="match status" value="1"/>
</dbReference>
<proteinExistence type="inferred from homology"/>
<evidence type="ECO:0000259" key="3">
    <source>
        <dbReference type="PROSITE" id="PS50249"/>
    </source>
</evidence>
<evidence type="ECO:0000256" key="2">
    <source>
        <dbReference type="SAM" id="MobiDB-lite"/>
    </source>
</evidence>
<dbReference type="AlphaFoldDB" id="A0A5C5FXJ2"/>
<dbReference type="STRING" id="5288.A0A5C5FXJ2"/>
<protein>
    <recommendedName>
        <fullName evidence="3">MPN domain-containing protein</fullName>
    </recommendedName>
</protein>
<feature type="region of interest" description="Disordered" evidence="2">
    <location>
        <begin position="128"/>
        <end position="148"/>
    </location>
</feature>
<dbReference type="OrthoDB" id="194468at2759"/>
<dbReference type="InterPro" id="IPR005366">
    <property type="entry name" value="EMC8/9"/>
</dbReference>
<keyword evidence="5" id="KW-1185">Reference proteome</keyword>
<dbReference type="PANTHER" id="PTHR12941:SF10">
    <property type="entry name" value="ER MEMBRANE PROTEIN COMPLEX SUBUNIT 8_9 HOMOLOG"/>
    <property type="match status" value="1"/>
</dbReference>
<organism evidence="4 5">
    <name type="scientific">Rhodotorula diobovata</name>
    <dbReference type="NCBI Taxonomy" id="5288"/>
    <lineage>
        <taxon>Eukaryota</taxon>
        <taxon>Fungi</taxon>
        <taxon>Dikarya</taxon>
        <taxon>Basidiomycota</taxon>
        <taxon>Pucciniomycotina</taxon>
        <taxon>Microbotryomycetes</taxon>
        <taxon>Sporidiobolales</taxon>
        <taxon>Sporidiobolaceae</taxon>
        <taxon>Rhodotorula</taxon>
    </lineage>
</organism>
<comment type="similarity">
    <text evidence="1">Belongs to the EMC8/EMC9 family.</text>
</comment>
<dbReference type="PANTHER" id="PTHR12941">
    <property type="entry name" value="ER MEMBRANE PROTEIN COMPLEX"/>
    <property type="match status" value="1"/>
</dbReference>
<accession>A0A5C5FXJ2</accession>
<dbReference type="Proteomes" id="UP000311382">
    <property type="component" value="Unassembled WGS sequence"/>
</dbReference>
<evidence type="ECO:0000256" key="1">
    <source>
        <dbReference type="ARBA" id="ARBA00007461"/>
    </source>
</evidence>
<dbReference type="PROSITE" id="PS50249">
    <property type="entry name" value="MPN"/>
    <property type="match status" value="1"/>
</dbReference>
<dbReference type="InterPro" id="IPR037518">
    <property type="entry name" value="MPN"/>
</dbReference>
<dbReference type="EMBL" id="SOZI01000051">
    <property type="protein sequence ID" value="TNY21059.1"/>
    <property type="molecule type" value="Genomic_DNA"/>
</dbReference>